<evidence type="ECO:0008006" key="6">
    <source>
        <dbReference type="Google" id="ProtNLM"/>
    </source>
</evidence>
<dbReference type="SUPFAM" id="SSF50978">
    <property type="entry name" value="WD40 repeat-like"/>
    <property type="match status" value="1"/>
</dbReference>
<feature type="region of interest" description="Disordered" evidence="4">
    <location>
        <begin position="276"/>
        <end position="350"/>
    </location>
</feature>
<dbReference type="PANTHER" id="PTHR44499">
    <property type="entry name" value="JOUBERIN"/>
    <property type="match status" value="1"/>
</dbReference>
<dbReference type="AlphaFoldDB" id="A0A7R9CVS3"/>
<feature type="repeat" description="WD" evidence="3">
    <location>
        <begin position="774"/>
        <end position="807"/>
    </location>
</feature>
<feature type="compositionally biased region" description="Basic residues" evidence="4">
    <location>
        <begin position="332"/>
        <end position="343"/>
    </location>
</feature>
<feature type="region of interest" description="Disordered" evidence="4">
    <location>
        <begin position="190"/>
        <end position="256"/>
    </location>
</feature>
<dbReference type="InterPro" id="IPR036322">
    <property type="entry name" value="WD40_repeat_dom_sf"/>
</dbReference>
<evidence type="ECO:0000256" key="1">
    <source>
        <dbReference type="ARBA" id="ARBA00022574"/>
    </source>
</evidence>
<dbReference type="InterPro" id="IPR015943">
    <property type="entry name" value="WD40/YVTN_repeat-like_dom_sf"/>
</dbReference>
<feature type="region of interest" description="Disordered" evidence="4">
    <location>
        <begin position="1156"/>
        <end position="1179"/>
    </location>
</feature>
<dbReference type="PROSITE" id="PS50294">
    <property type="entry name" value="WD_REPEATS_REGION"/>
    <property type="match status" value="1"/>
</dbReference>
<feature type="region of interest" description="Disordered" evidence="4">
    <location>
        <begin position="1"/>
        <end position="21"/>
    </location>
</feature>
<evidence type="ECO:0000256" key="4">
    <source>
        <dbReference type="SAM" id="MobiDB-lite"/>
    </source>
</evidence>
<dbReference type="InterPro" id="IPR019775">
    <property type="entry name" value="WD40_repeat_CS"/>
</dbReference>
<feature type="compositionally biased region" description="Basic residues" evidence="4">
    <location>
        <begin position="285"/>
        <end position="294"/>
    </location>
</feature>
<dbReference type="EMBL" id="OD001853">
    <property type="protein sequence ID" value="CAD7403398.1"/>
    <property type="molecule type" value="Genomic_DNA"/>
</dbReference>
<dbReference type="Pfam" id="PF00400">
    <property type="entry name" value="WD40"/>
    <property type="match status" value="4"/>
</dbReference>
<dbReference type="PROSITE" id="PS00678">
    <property type="entry name" value="WD_REPEATS_1"/>
    <property type="match status" value="1"/>
</dbReference>
<evidence type="ECO:0000313" key="5">
    <source>
        <dbReference type="EMBL" id="CAD7403398.1"/>
    </source>
</evidence>
<dbReference type="PANTHER" id="PTHR44499:SF1">
    <property type="entry name" value="JOUBERIN"/>
    <property type="match status" value="1"/>
</dbReference>
<dbReference type="InterPro" id="IPR052803">
    <property type="entry name" value="Cilium-Associated_Jouberin"/>
</dbReference>
<gene>
    <name evidence="5" type="ORF">TPSB3V08_LOCUS4025</name>
</gene>
<keyword evidence="2" id="KW-0677">Repeat</keyword>
<feature type="region of interest" description="Disordered" evidence="4">
    <location>
        <begin position="37"/>
        <end position="83"/>
    </location>
</feature>
<feature type="region of interest" description="Disordered" evidence="4">
    <location>
        <begin position="374"/>
        <end position="397"/>
    </location>
</feature>
<proteinExistence type="predicted"/>
<dbReference type="SMART" id="SM00320">
    <property type="entry name" value="WD40"/>
    <property type="match status" value="4"/>
</dbReference>
<reference evidence="5" key="1">
    <citation type="submission" date="2020-11" db="EMBL/GenBank/DDBJ databases">
        <authorList>
            <person name="Tran Van P."/>
        </authorList>
    </citation>
    <scope>NUCLEOTIDE SEQUENCE</scope>
</reference>
<protein>
    <recommendedName>
        <fullName evidence="6">Jouberin</fullName>
    </recommendedName>
</protein>
<sequence>MKKHSKNIEDEIPLTHTSPIIQETRAKFDSLLRAALKETKEKKKKHKKIAEHGDHRKQSPHKLSSIKHKDTGSGDESYKKHESTTELLTSGIGFLSSSEDETFTKNQGFTNIQTHEKSKSISQLNDLDVGRPLMKHSEKLSVLTVKSEAIMKEEIYQSDIFMADVHSNENVSNDRLLEGISNSPLMQFKELDKSSSQSNSDSSRNKPNPTVVTNKSLPVFKKPVPLPRIKVGNKSQDVKNSVKYKSSEDDSDSTSRKDLVVHALVSATDSFPVEKDFEVDQSDKQRKKHKHRPKSQTVTTGNAEEIELDDFKHSQKENFQEKESSSTAKTNNGKKKSKRKKGKTNSNFEDQIENELEMRELNSSLTKIQPSQETLHELKPPKGKHERSKIETEMSTASVTSKDLSKYSYEKIIGITVHRSDCLQPDVLVRHPLVKVHLIDVSTGEYLKKSDKNRPVSFFYENKVEHILPLMTEIFDFRERGCIIPFWEELLVFNEDIEYLYKTDPPVVVLFEILDFVNFSVASSQYKKLGSEGGWHKIAWAFLKPVGKNGVLNTEHKVRLQLYKPQNSKIASCDSCDPYVWWSRGRWDRYPGTLYVTVKGILPPEHLHPALRSRSALQGEHSSCNIDMEREDHSQASSNCNVRLMDVCILVSLFTGLAALSNTPDPSWSRLPSQSCKVPNNRRLALPTTSKGCFSIKFNHSGRLLSCAMATQQVVNIVIYTIPEGKEHKCLTYHQGLVYDLHWSKDDSLLLSASADCTACVWDIEAKNRRPSQMLPHPSFVYCAHFHPKTNSVLATGCFDYVVRLWSRAGRNKPYELFQELEGHVGFVNSLCFNKQGKLISGDSLGRILIWVPEGRKSKKHIGDWKLESDVNPRELKGTVINKLMVHPGGQRLLVHARDSLLRMLDLATGSVIQWFKGALNHTIQTLACISPCGGLVFAASEDGTVSVWNADTGDQVALYAGLGYHSGATGVDYHPHEHMVAFSLYGVASRVIVCDYKKSSTGKDVGLEMLVQQVDDGIETLQHVDYNNTHNNIDRLSLRLKCDQNNQSALKKTISSPNKFRNTIDFRQSSTPHTLLENSTLPYEGSTGMSSFSPNTHSFMASTCVNDSPVKSIDQGSSDVRLASIIEKMDQVLSVSSSRTSNELLEIPASINIVKNQDGNSKRHRRRKGSSGQTNSVS</sequence>
<feature type="compositionally biased region" description="Basic and acidic residues" evidence="4">
    <location>
        <begin position="245"/>
        <end position="256"/>
    </location>
</feature>
<name>A0A7R9CVS3_TIMPO</name>
<feature type="compositionally biased region" description="Basic and acidic residues" evidence="4">
    <location>
        <begin position="309"/>
        <end position="324"/>
    </location>
</feature>
<dbReference type="Gene3D" id="2.130.10.10">
    <property type="entry name" value="YVTN repeat-like/Quinoprotein amine dehydrogenase"/>
    <property type="match status" value="1"/>
</dbReference>
<feature type="compositionally biased region" description="Polar residues" evidence="4">
    <location>
        <begin position="205"/>
        <end position="216"/>
    </location>
</feature>
<feature type="compositionally biased region" description="Basic and acidic residues" evidence="4">
    <location>
        <begin position="67"/>
        <end position="83"/>
    </location>
</feature>
<evidence type="ECO:0000256" key="3">
    <source>
        <dbReference type="PROSITE-ProRule" id="PRU00221"/>
    </source>
</evidence>
<keyword evidence="1 3" id="KW-0853">WD repeat</keyword>
<feature type="repeat" description="WD" evidence="3">
    <location>
        <begin position="731"/>
        <end position="772"/>
    </location>
</feature>
<organism evidence="5">
    <name type="scientific">Timema poppense</name>
    <name type="common">Walking stick</name>
    <dbReference type="NCBI Taxonomy" id="170557"/>
    <lineage>
        <taxon>Eukaryota</taxon>
        <taxon>Metazoa</taxon>
        <taxon>Ecdysozoa</taxon>
        <taxon>Arthropoda</taxon>
        <taxon>Hexapoda</taxon>
        <taxon>Insecta</taxon>
        <taxon>Pterygota</taxon>
        <taxon>Neoptera</taxon>
        <taxon>Polyneoptera</taxon>
        <taxon>Phasmatodea</taxon>
        <taxon>Timematodea</taxon>
        <taxon>Timematoidea</taxon>
        <taxon>Timematidae</taxon>
        <taxon>Timema</taxon>
    </lineage>
</organism>
<dbReference type="PROSITE" id="PS50082">
    <property type="entry name" value="WD_REPEATS_2"/>
    <property type="match status" value="3"/>
</dbReference>
<accession>A0A7R9CVS3</accession>
<dbReference type="InterPro" id="IPR001680">
    <property type="entry name" value="WD40_rpt"/>
</dbReference>
<evidence type="ECO:0000256" key="2">
    <source>
        <dbReference type="ARBA" id="ARBA00022737"/>
    </source>
</evidence>
<dbReference type="GO" id="GO:0036064">
    <property type="term" value="C:ciliary basal body"/>
    <property type="evidence" value="ECO:0007669"/>
    <property type="project" value="TreeGrafter"/>
</dbReference>
<feature type="repeat" description="WD" evidence="3">
    <location>
        <begin position="931"/>
        <end position="959"/>
    </location>
</feature>
<dbReference type="GO" id="GO:0044458">
    <property type="term" value="P:motile cilium assembly"/>
    <property type="evidence" value="ECO:0007669"/>
    <property type="project" value="TreeGrafter"/>
</dbReference>